<evidence type="ECO:0000313" key="1">
    <source>
        <dbReference type="EMBL" id="OJT07612.1"/>
    </source>
</evidence>
<accession>A0A1M2VJ59</accession>
<comment type="caution">
    <text evidence="1">The sequence shown here is derived from an EMBL/GenBank/DDBJ whole genome shotgun (WGS) entry which is preliminary data.</text>
</comment>
<keyword evidence="2" id="KW-1185">Reference proteome</keyword>
<name>A0A1M2VJ59_TRAPU</name>
<evidence type="ECO:0000313" key="2">
    <source>
        <dbReference type="Proteomes" id="UP000184267"/>
    </source>
</evidence>
<proteinExistence type="predicted"/>
<dbReference type="Proteomes" id="UP000184267">
    <property type="component" value="Unassembled WGS sequence"/>
</dbReference>
<dbReference type="EMBL" id="MNAD01001155">
    <property type="protein sequence ID" value="OJT07612.1"/>
    <property type="molecule type" value="Genomic_DNA"/>
</dbReference>
<organism evidence="1 2">
    <name type="scientific">Trametes pubescens</name>
    <name type="common">White-rot fungus</name>
    <dbReference type="NCBI Taxonomy" id="154538"/>
    <lineage>
        <taxon>Eukaryota</taxon>
        <taxon>Fungi</taxon>
        <taxon>Dikarya</taxon>
        <taxon>Basidiomycota</taxon>
        <taxon>Agaricomycotina</taxon>
        <taxon>Agaricomycetes</taxon>
        <taxon>Polyporales</taxon>
        <taxon>Polyporaceae</taxon>
        <taxon>Trametes</taxon>
    </lineage>
</organism>
<sequence>MPGTRWPCPMHPCADTPPVCDPIRWTLFPLALDLAMPTSFHTHFPLDNALGLFVSMLPFQW</sequence>
<gene>
    <name evidence="1" type="ORF">TRAPUB_1518</name>
</gene>
<reference evidence="1 2" key="1">
    <citation type="submission" date="2016-10" db="EMBL/GenBank/DDBJ databases">
        <title>Genome sequence of the basidiomycete white-rot fungus Trametes pubescens.</title>
        <authorList>
            <person name="Makela M.R."/>
            <person name="Granchi Z."/>
            <person name="Peng M."/>
            <person name="De Vries R.P."/>
            <person name="Grigoriev I."/>
            <person name="Riley R."/>
            <person name="Hilden K."/>
        </authorList>
    </citation>
    <scope>NUCLEOTIDE SEQUENCE [LARGE SCALE GENOMIC DNA]</scope>
    <source>
        <strain evidence="1 2">FBCC735</strain>
    </source>
</reference>
<dbReference type="AlphaFoldDB" id="A0A1M2VJ59"/>
<protein>
    <submittedName>
        <fullName evidence="1">Uncharacterized protein</fullName>
    </submittedName>
</protein>